<dbReference type="Proteomes" id="UP001141933">
    <property type="component" value="Unassembled WGS sequence"/>
</dbReference>
<dbReference type="InterPro" id="IPR036388">
    <property type="entry name" value="WH-like_DNA-bd_sf"/>
</dbReference>
<dbReference type="InterPro" id="IPR039566">
    <property type="entry name" value="CvfB_S1_st"/>
</dbReference>
<protein>
    <submittedName>
        <fullName evidence="4">S1-like domain-containing RNA-binding protein</fullName>
    </submittedName>
</protein>
<evidence type="ECO:0000259" key="2">
    <source>
        <dbReference type="Pfam" id="PF13509"/>
    </source>
</evidence>
<dbReference type="Pfam" id="PF17783">
    <property type="entry name" value="WHD_CvfB"/>
    <property type="match status" value="1"/>
</dbReference>
<dbReference type="InterPro" id="IPR012340">
    <property type="entry name" value="NA-bd_OB-fold"/>
</dbReference>
<reference evidence="4" key="1">
    <citation type="submission" date="2022-12" db="EMBL/GenBank/DDBJ databases">
        <title>Phocaeicola acetigenes sp. nov., isolated feces from a healthy human.</title>
        <authorList>
            <person name="Do H."/>
            <person name="Ha Y.B."/>
            <person name="Kim J.-S."/>
            <person name="Suh M.K."/>
            <person name="Kim H.S."/>
            <person name="Lee J.-S."/>
        </authorList>
    </citation>
    <scope>NUCLEOTIDE SEQUENCE</scope>
    <source>
        <strain evidence="4">KGMB11183</strain>
    </source>
</reference>
<evidence type="ECO:0000313" key="5">
    <source>
        <dbReference type="Proteomes" id="UP001141933"/>
    </source>
</evidence>
<organism evidence="4 5">
    <name type="scientific">Phocaeicola acetigenes</name>
    <dbReference type="NCBI Taxonomy" id="3016083"/>
    <lineage>
        <taxon>Bacteria</taxon>
        <taxon>Pseudomonadati</taxon>
        <taxon>Bacteroidota</taxon>
        <taxon>Bacteroidia</taxon>
        <taxon>Bacteroidales</taxon>
        <taxon>Bacteroidaceae</taxon>
        <taxon>Phocaeicola</taxon>
    </lineage>
</organism>
<dbReference type="InterPro" id="IPR040764">
    <property type="entry name" value="CvfB_WH"/>
</dbReference>
<dbReference type="PIRSF" id="PIRSF012524">
    <property type="entry name" value="YitL_S1"/>
    <property type="match status" value="1"/>
</dbReference>
<feature type="domain" description="Conserved virulence factor B first S1" evidence="2">
    <location>
        <begin position="6"/>
        <end position="65"/>
    </location>
</feature>
<keyword evidence="5" id="KW-1185">Reference proteome</keyword>
<dbReference type="Gene3D" id="1.10.10.10">
    <property type="entry name" value="Winged helix-like DNA-binding domain superfamily/Winged helix DNA-binding domain"/>
    <property type="match status" value="1"/>
</dbReference>
<name>A0ABT4PGC9_9BACT</name>
<dbReference type="Gene3D" id="2.40.50.140">
    <property type="entry name" value="Nucleic acid-binding proteins"/>
    <property type="match status" value="3"/>
</dbReference>
<feature type="domain" description="Conserved virulence factor B-like winged helix" evidence="3">
    <location>
        <begin position="220"/>
        <end position="277"/>
    </location>
</feature>
<dbReference type="Pfam" id="PF13509">
    <property type="entry name" value="S1_2"/>
    <property type="match status" value="1"/>
</dbReference>
<sequence length="280" mass="32345">MSHIQLGKYNQLEVVKEVDFGMYLDGGEDGEILLPKRYVPEGCKPGDMLNVFIYLDMDERLVATTLHPYVQVGEFACLEVAWVNQFGAFLDWGLMKDLFVPFREQKMKMVKGNRYIVHVHLDEESYRIVASAKVERYLSKERPVYRAGEEVEVLVWQKTDLGFKVIADNRFSGMLFHNEIFQTVEVGMKLKAYVKHVREDGKIDLQLQPGGTRKVDDFTEVLLQYLKDHDGYSSIHDKTDAETIYNTFGVSKKTFKKAVGDLYKKRLIVLEEEGIRLLGE</sequence>
<dbReference type="PANTHER" id="PTHR37296:SF1">
    <property type="entry name" value="CONSERVED VIRULENCE FACTOR B"/>
    <property type="match status" value="1"/>
</dbReference>
<evidence type="ECO:0000256" key="1">
    <source>
        <dbReference type="PIRNR" id="PIRNR012524"/>
    </source>
</evidence>
<comment type="similarity">
    <text evidence="1">Belongs to the CvfB family.</text>
</comment>
<dbReference type="EMBL" id="JAPZVM010000003">
    <property type="protein sequence ID" value="MCZ8372056.1"/>
    <property type="molecule type" value="Genomic_DNA"/>
</dbReference>
<dbReference type="PANTHER" id="PTHR37296">
    <property type="entry name" value="CONSERVED VIRULENCE FACTOR B"/>
    <property type="match status" value="1"/>
</dbReference>
<dbReference type="InterPro" id="IPR014464">
    <property type="entry name" value="CvfB_fam"/>
</dbReference>
<evidence type="ECO:0000259" key="3">
    <source>
        <dbReference type="Pfam" id="PF17783"/>
    </source>
</evidence>
<dbReference type="RefSeq" id="WP_269877145.1">
    <property type="nucleotide sequence ID" value="NZ_JAPZVM010000003.1"/>
</dbReference>
<gene>
    <name evidence="4" type="ORF">O6P32_04945</name>
</gene>
<comment type="caution">
    <text evidence="4">The sequence shown here is derived from an EMBL/GenBank/DDBJ whole genome shotgun (WGS) entry which is preliminary data.</text>
</comment>
<evidence type="ECO:0000313" key="4">
    <source>
        <dbReference type="EMBL" id="MCZ8372056.1"/>
    </source>
</evidence>
<proteinExistence type="inferred from homology"/>
<accession>A0ABT4PGC9</accession>